<accession>F9D3P2</accession>
<dbReference type="AlphaFoldDB" id="F9D3P2"/>
<dbReference type="SUPFAM" id="SSF52540">
    <property type="entry name" value="P-loop containing nucleoside triphosphate hydrolases"/>
    <property type="match status" value="1"/>
</dbReference>
<name>F9D3P2_PREDD</name>
<dbReference type="InterPro" id="IPR018631">
    <property type="entry name" value="AAA-ATPase-like_dom"/>
</dbReference>
<dbReference type="eggNOG" id="COG1672">
    <property type="taxonomic scope" value="Bacteria"/>
</dbReference>
<dbReference type="STRING" id="908937.Prede_0080"/>
<feature type="non-terminal residue" evidence="2">
    <location>
        <position position="274"/>
    </location>
</feature>
<dbReference type="RefSeq" id="WP_005845706.1">
    <property type="nucleotide sequence ID" value="NZ_GL982488.1"/>
</dbReference>
<dbReference type="EMBL" id="AFPW01000022">
    <property type="protein sequence ID" value="EGQ14327.1"/>
    <property type="molecule type" value="Genomic_DNA"/>
</dbReference>
<evidence type="ECO:0000313" key="3">
    <source>
        <dbReference type="Proteomes" id="UP000007820"/>
    </source>
</evidence>
<evidence type="ECO:0000259" key="1">
    <source>
        <dbReference type="Pfam" id="PF09820"/>
    </source>
</evidence>
<reference evidence="2 3" key="1">
    <citation type="submission" date="2011-04" db="EMBL/GenBank/DDBJ databases">
        <authorList>
            <person name="Muzny D."/>
            <person name="Qin X."/>
            <person name="Deng J."/>
            <person name="Jiang H."/>
            <person name="Liu Y."/>
            <person name="Qu J."/>
            <person name="Song X.-Z."/>
            <person name="Zhang L."/>
            <person name="Thornton R."/>
            <person name="Coyle M."/>
            <person name="Francisco L."/>
            <person name="Jackson L."/>
            <person name="Javaid M."/>
            <person name="Korchina V."/>
            <person name="Kovar C."/>
            <person name="Mata R."/>
            <person name="Mathew T."/>
            <person name="Ngo R."/>
            <person name="Nguyen L."/>
            <person name="Nguyen N."/>
            <person name="Okwuonu G."/>
            <person name="Ongeri F."/>
            <person name="Pham C."/>
            <person name="Simmons D."/>
            <person name="Wilczek-Boney K."/>
            <person name="Hale W."/>
            <person name="Jakkamsetti A."/>
            <person name="Pham P."/>
            <person name="Ruth R."/>
            <person name="San Lucas F."/>
            <person name="Warren J."/>
            <person name="Zhang J."/>
            <person name="Zhao Z."/>
            <person name="Zhou C."/>
            <person name="Zhu D."/>
            <person name="Lee S."/>
            <person name="Bess C."/>
            <person name="Blankenburg K."/>
            <person name="Forbes L."/>
            <person name="Fu Q."/>
            <person name="Gubbala S."/>
            <person name="Hirani K."/>
            <person name="Jayaseelan J.C."/>
            <person name="Lara F."/>
            <person name="Munidasa M."/>
            <person name="Palculict T."/>
            <person name="Patil S."/>
            <person name="Pu L.-L."/>
            <person name="Saada N."/>
            <person name="Tang L."/>
            <person name="Weissenberger G."/>
            <person name="Zhu Y."/>
            <person name="Hemphill L."/>
            <person name="Shang Y."/>
            <person name="Youmans B."/>
            <person name="Ayvaz T."/>
            <person name="Ross M."/>
            <person name="Santibanez J."/>
            <person name="Aqrawi P."/>
            <person name="Gross S."/>
            <person name="Joshi V."/>
            <person name="Fowler G."/>
            <person name="Nazareth L."/>
            <person name="Reid J."/>
            <person name="Worley K."/>
            <person name="Petrosino J."/>
            <person name="Highlander S."/>
            <person name="Gibbs R."/>
        </authorList>
    </citation>
    <scope>NUCLEOTIDE SEQUENCE [LARGE SCALE GENOMIC DNA]</scope>
    <source>
        <strain evidence="2 3">DSM 3688</strain>
    </source>
</reference>
<dbReference type="InterPro" id="IPR027417">
    <property type="entry name" value="P-loop_NTPase"/>
</dbReference>
<dbReference type="PANTHER" id="PTHR34825">
    <property type="entry name" value="CONSERVED PROTEIN, WITH A WEAK D-GALACTARATE DEHYDRATASE/ALTRONATE HYDROLASE DOMAIN"/>
    <property type="match status" value="1"/>
</dbReference>
<evidence type="ECO:0000313" key="2">
    <source>
        <dbReference type="EMBL" id="EGQ14327.1"/>
    </source>
</evidence>
<proteinExistence type="predicted"/>
<dbReference type="PANTHER" id="PTHR34825:SF1">
    <property type="entry name" value="AAA-ATPASE-LIKE DOMAIN-CONTAINING PROTEIN"/>
    <property type="match status" value="1"/>
</dbReference>
<gene>
    <name evidence="2" type="ORF">HMPREF9136_1470</name>
</gene>
<protein>
    <recommendedName>
        <fullName evidence="1">AAA-ATPase-like domain-containing protein</fullName>
    </recommendedName>
</protein>
<comment type="caution">
    <text evidence="2">The sequence shown here is derived from an EMBL/GenBank/DDBJ whole genome shotgun (WGS) entry which is preliminary data.</text>
</comment>
<dbReference type="Pfam" id="PF09820">
    <property type="entry name" value="AAA-ATPase_like"/>
    <property type="match status" value="1"/>
</dbReference>
<sequence length="274" mass="32213">MDTQKYPIGIQNFESLIADGYTYVDKTEMVYRLASMGRYYFLSRPRRFGKSLLISTLEAYFAGRRDLFQGLAIEQLEKEWTQYPVLHLDLNSRNYDSAHALREELAKHLELWEKIYGDQHQSKALEERFYHIIRMAFEQTGQRVVVLVDEYDKPLLQAIGNENLQAEFRATLKAFYSVLKTQDRYIRLGFLTGVTKFGKVSVFSDLNNLFDLSMDERYQALCGITEEEIHRYFEPTLHQLAGKNRITYEEACDRLKRRYDGYHFVEGGVGIYNP</sequence>
<organism evidence="2 3">
    <name type="scientific">Prevotella dentalis (strain ATCC 49559 / DSM 3688 / JCM 13448 / NCTC 12043 / ES 2772)</name>
    <name type="common">Mitsuokella dentalis</name>
    <dbReference type="NCBI Taxonomy" id="908937"/>
    <lineage>
        <taxon>Bacteria</taxon>
        <taxon>Pseudomonadati</taxon>
        <taxon>Bacteroidota</taxon>
        <taxon>Bacteroidia</taxon>
        <taxon>Bacteroidales</taxon>
        <taxon>Prevotellaceae</taxon>
        <taxon>Prevotella</taxon>
    </lineage>
</organism>
<dbReference type="Proteomes" id="UP000007820">
    <property type="component" value="Unassembled WGS sequence"/>
</dbReference>
<feature type="domain" description="AAA-ATPase-like" evidence="1">
    <location>
        <begin position="7"/>
        <end position="203"/>
    </location>
</feature>